<feature type="compositionally biased region" description="Polar residues" evidence="1">
    <location>
        <begin position="83"/>
        <end position="95"/>
    </location>
</feature>
<dbReference type="OMA" id="KPWINAN"/>
<accession>Q753H2</accession>
<dbReference type="STRING" id="284811.Q753H2"/>
<dbReference type="KEGG" id="ago:AGOS_AFR340W"/>
<keyword evidence="3" id="KW-1185">Reference proteome</keyword>
<protein>
    <submittedName>
        <fullName evidence="2">AFR340Wp</fullName>
    </submittedName>
</protein>
<dbReference type="AlphaFoldDB" id="Q753H2"/>
<name>Q753H2_EREGS</name>
<reference evidence="2 3" key="1">
    <citation type="journal article" date="2004" name="Science">
        <title>The Ashbya gossypii genome as a tool for mapping the ancient Saccharomyces cerevisiae genome.</title>
        <authorList>
            <person name="Dietrich F.S."/>
            <person name="Voegeli S."/>
            <person name="Brachat S."/>
            <person name="Lerch A."/>
            <person name="Gates K."/>
            <person name="Steiner S."/>
            <person name="Mohr C."/>
            <person name="Pohlmann R."/>
            <person name="Luedi P."/>
            <person name="Choi S."/>
            <person name="Wing R.A."/>
            <person name="Flavier A."/>
            <person name="Gaffney T.D."/>
            <person name="Philippsen P."/>
        </authorList>
    </citation>
    <scope>NUCLEOTIDE SEQUENCE [LARGE SCALE GENOMIC DNA]</scope>
    <source>
        <strain evidence="3">ATCC 10895 / CBS 109.51 / FGSC 9923 / NRRL Y-1056</strain>
    </source>
</reference>
<gene>
    <name evidence="2" type="ORF">AGOS_AFR340W</name>
</gene>
<dbReference type="RefSeq" id="NP_985887.1">
    <property type="nucleotide sequence ID" value="NM_211242.2"/>
</dbReference>
<sequence>MLGAKFSYVAKRFSSTGPVSPDFLMGLLKRVQTVEQRIAENQHKTAMNQKNRSAAKSKYAGAKTGNRPFDNRKGRPAARSGAKTPSQGTKPQATSKKARQFTGGSYGDAVNGFSPGKVGAVKAMPEKKLSKLHKRTSSVRAVEQVTLARVETSKYYPEEPTPLSLARYAPGSGTNPATRAKSFLVNTLRQDCYPIGPFRFHNDPAPSEAGGVRIMRYRLVPSTNGAVQLLLEPRNNNVTVLPDAEELRSAILGEYKPVDIQALGMPKKPLLKGKAMQTHLEHVKLAVEGSNLPTEYKTLLYELGTGMKSVSEASRPA</sequence>
<dbReference type="OrthoDB" id="10330372at2759"/>
<organism evidence="2 3">
    <name type="scientific">Eremothecium gossypii (strain ATCC 10895 / CBS 109.51 / FGSC 9923 / NRRL Y-1056)</name>
    <name type="common">Yeast</name>
    <name type="synonym">Ashbya gossypii</name>
    <dbReference type="NCBI Taxonomy" id="284811"/>
    <lineage>
        <taxon>Eukaryota</taxon>
        <taxon>Fungi</taxon>
        <taxon>Dikarya</taxon>
        <taxon>Ascomycota</taxon>
        <taxon>Saccharomycotina</taxon>
        <taxon>Saccharomycetes</taxon>
        <taxon>Saccharomycetales</taxon>
        <taxon>Saccharomycetaceae</taxon>
        <taxon>Eremothecium</taxon>
    </lineage>
</organism>
<evidence type="ECO:0000256" key="1">
    <source>
        <dbReference type="SAM" id="MobiDB-lite"/>
    </source>
</evidence>
<dbReference type="InParanoid" id="Q753H2"/>
<dbReference type="GeneID" id="4622154"/>
<dbReference type="EMBL" id="AE016819">
    <property type="protein sequence ID" value="AAS53711.1"/>
    <property type="molecule type" value="Genomic_DNA"/>
</dbReference>
<dbReference type="FunCoup" id="Q753H2">
    <property type="interactions" value="108"/>
</dbReference>
<reference evidence="3" key="2">
    <citation type="journal article" date="2013" name="G3 (Bethesda)">
        <title>Genomes of Ashbya fungi isolated from insects reveal four mating-type loci, numerous translocations, lack of transposons, and distinct gene duplications.</title>
        <authorList>
            <person name="Dietrich F.S."/>
            <person name="Voegeli S."/>
            <person name="Kuo S."/>
            <person name="Philippsen P."/>
        </authorList>
    </citation>
    <scope>GENOME REANNOTATION</scope>
    <source>
        <strain evidence="3">ATCC 10895 / CBS 109.51 / FGSC 9923 / NRRL Y-1056</strain>
    </source>
</reference>
<evidence type="ECO:0000313" key="3">
    <source>
        <dbReference type="Proteomes" id="UP000000591"/>
    </source>
</evidence>
<feature type="region of interest" description="Disordered" evidence="1">
    <location>
        <begin position="41"/>
        <end position="114"/>
    </location>
</feature>
<dbReference type="Proteomes" id="UP000000591">
    <property type="component" value="Chromosome VI"/>
</dbReference>
<feature type="compositionally biased region" description="Polar residues" evidence="1">
    <location>
        <begin position="44"/>
        <end position="54"/>
    </location>
</feature>
<dbReference type="HOGENOM" id="CLU_863249_0_0_1"/>
<proteinExistence type="predicted"/>
<evidence type="ECO:0000313" key="2">
    <source>
        <dbReference type="EMBL" id="AAS53711.1"/>
    </source>
</evidence>